<sequence>MANTVIFKGVEITLPSDVAFTHKNGCLEVDLTGLSGKLLLRPAASAELQASHKRASAAHCAPLQRMSSDSTLIKDSLEPPVSQGWNTLPPTWLNSSPIGKRRLDDSKGPTTVQRPSADGPSVLSDHKGQGGRSDADAGQKDAGKASEQTDLPLEPTPEEQQNADKKDSKHAASSVVNSQSAHAEPAEEADKENDITDLRTPAPAAANDALPVGGEKRSSEARVKSGSASAKRQRGCSQAVTPSRELSGRWRPLETPKGSSEDTVPSARWGSSFTALSATQGIMYGGQSTEGHLGDAWLLDSGTMTWQQTARTDFGGFSDAAKAWHAAAVLKCTDGDQLVVYGGERSAAAEPPDGAELGEEGADNDEDSEPIADVCQLCLQSHYWVVLPMEGEINSQLPARTGPTITAMPDGRGLVFGGLDLEGKFRNDAFIVDPRSCKWFGLGGIIKNAPPKPRAYHTATLVGDRIIVMGGLGSRLWSCKEVYSLQLGSWKWTEHTSEVEGDAPAPRSGHTAVALSDGRHLALFGGGDSDKDLFYANVAVLDTLTWHWSTPKLQSIARPSGRAGHSMALLRAGGGRPALVVHGGRTKDSKLCKDTWVLELTS</sequence>
<feature type="region of interest" description="Disordered" evidence="3">
    <location>
        <begin position="346"/>
        <end position="367"/>
    </location>
</feature>
<protein>
    <submittedName>
        <fullName evidence="4">Uncharacterized protein</fullName>
    </submittedName>
</protein>
<gene>
    <name evidence="4" type="ORF">CVIRNUC_003232</name>
</gene>
<feature type="region of interest" description="Disordered" evidence="3">
    <location>
        <begin position="74"/>
        <end position="266"/>
    </location>
</feature>
<keyword evidence="1" id="KW-0880">Kelch repeat</keyword>
<dbReference type="Pfam" id="PF24681">
    <property type="entry name" value="Kelch_KLHDC2_KLHL20_DRC7"/>
    <property type="match status" value="2"/>
</dbReference>
<evidence type="ECO:0000256" key="2">
    <source>
        <dbReference type="ARBA" id="ARBA00022737"/>
    </source>
</evidence>
<evidence type="ECO:0000256" key="1">
    <source>
        <dbReference type="ARBA" id="ARBA00022441"/>
    </source>
</evidence>
<feature type="compositionally biased region" description="Polar residues" evidence="3">
    <location>
        <begin position="83"/>
        <end position="97"/>
    </location>
</feature>
<dbReference type="PANTHER" id="PTHR46093:SF3">
    <property type="entry name" value="ACYL-COA-BINDING DOMAIN-CONTAINING PROTEIN 4"/>
    <property type="match status" value="1"/>
</dbReference>
<dbReference type="EMBL" id="CAUYUE010000004">
    <property type="protein sequence ID" value="CAK0765178.1"/>
    <property type="molecule type" value="Genomic_DNA"/>
</dbReference>
<name>A0AAV1I184_9CHLO</name>
<comment type="caution">
    <text evidence="4">The sequence shown here is derived from an EMBL/GenBank/DDBJ whole genome shotgun (WGS) entry which is preliminary data.</text>
</comment>
<feature type="compositionally biased region" description="Basic and acidic residues" evidence="3">
    <location>
        <begin position="214"/>
        <end position="223"/>
    </location>
</feature>
<organism evidence="4 5">
    <name type="scientific">Coccomyxa viridis</name>
    <dbReference type="NCBI Taxonomy" id="1274662"/>
    <lineage>
        <taxon>Eukaryota</taxon>
        <taxon>Viridiplantae</taxon>
        <taxon>Chlorophyta</taxon>
        <taxon>core chlorophytes</taxon>
        <taxon>Trebouxiophyceae</taxon>
        <taxon>Trebouxiophyceae incertae sedis</taxon>
        <taxon>Coccomyxaceae</taxon>
        <taxon>Coccomyxa</taxon>
    </lineage>
</organism>
<keyword evidence="5" id="KW-1185">Reference proteome</keyword>
<proteinExistence type="predicted"/>
<feature type="compositionally biased region" description="Acidic residues" evidence="3">
    <location>
        <begin position="356"/>
        <end position="367"/>
    </location>
</feature>
<accession>A0AAV1I184</accession>
<dbReference type="PANTHER" id="PTHR46093">
    <property type="entry name" value="ACYL-COA-BINDING DOMAIN-CONTAINING PROTEIN 5"/>
    <property type="match status" value="1"/>
</dbReference>
<keyword evidence="2" id="KW-0677">Repeat</keyword>
<reference evidence="4 5" key="1">
    <citation type="submission" date="2023-10" db="EMBL/GenBank/DDBJ databases">
        <authorList>
            <person name="Maclean D."/>
            <person name="Macfadyen A."/>
        </authorList>
    </citation>
    <scope>NUCLEOTIDE SEQUENCE [LARGE SCALE GENOMIC DNA]</scope>
</reference>
<dbReference type="AlphaFoldDB" id="A0AAV1I184"/>
<feature type="compositionally biased region" description="Basic and acidic residues" evidence="3">
    <location>
        <begin position="124"/>
        <end position="144"/>
    </location>
</feature>
<feature type="compositionally biased region" description="Polar residues" evidence="3">
    <location>
        <begin position="257"/>
        <end position="266"/>
    </location>
</feature>
<dbReference type="SUPFAM" id="SSF117281">
    <property type="entry name" value="Kelch motif"/>
    <property type="match status" value="2"/>
</dbReference>
<dbReference type="InterPro" id="IPR015915">
    <property type="entry name" value="Kelch-typ_b-propeller"/>
</dbReference>
<evidence type="ECO:0000313" key="4">
    <source>
        <dbReference type="EMBL" id="CAK0765178.1"/>
    </source>
</evidence>
<feature type="compositionally biased region" description="Polar residues" evidence="3">
    <location>
        <begin position="226"/>
        <end position="241"/>
    </location>
</feature>
<dbReference type="Proteomes" id="UP001314263">
    <property type="component" value="Unassembled WGS sequence"/>
</dbReference>
<dbReference type="Gene3D" id="2.120.10.80">
    <property type="entry name" value="Kelch-type beta propeller"/>
    <property type="match status" value="2"/>
</dbReference>
<evidence type="ECO:0000313" key="5">
    <source>
        <dbReference type="Proteomes" id="UP001314263"/>
    </source>
</evidence>
<evidence type="ECO:0000256" key="3">
    <source>
        <dbReference type="SAM" id="MobiDB-lite"/>
    </source>
</evidence>